<protein>
    <submittedName>
        <fullName evidence="1">Uncharacterized protein</fullName>
    </submittedName>
</protein>
<reference evidence="1" key="1">
    <citation type="submission" date="2018-02" db="EMBL/GenBank/DDBJ databases">
        <title>Rhizophora mucronata_Transcriptome.</title>
        <authorList>
            <person name="Meera S.P."/>
            <person name="Sreeshan A."/>
            <person name="Augustine A."/>
        </authorList>
    </citation>
    <scope>NUCLEOTIDE SEQUENCE</scope>
    <source>
        <tissue evidence="1">Leaf</tissue>
    </source>
</reference>
<organism evidence="1">
    <name type="scientific">Rhizophora mucronata</name>
    <name type="common">Asiatic mangrove</name>
    <dbReference type="NCBI Taxonomy" id="61149"/>
    <lineage>
        <taxon>Eukaryota</taxon>
        <taxon>Viridiplantae</taxon>
        <taxon>Streptophyta</taxon>
        <taxon>Embryophyta</taxon>
        <taxon>Tracheophyta</taxon>
        <taxon>Spermatophyta</taxon>
        <taxon>Magnoliopsida</taxon>
        <taxon>eudicotyledons</taxon>
        <taxon>Gunneridae</taxon>
        <taxon>Pentapetalae</taxon>
        <taxon>rosids</taxon>
        <taxon>fabids</taxon>
        <taxon>Malpighiales</taxon>
        <taxon>Rhizophoraceae</taxon>
        <taxon>Rhizophora</taxon>
    </lineage>
</organism>
<name>A0A2P2NJ44_RHIMU</name>
<accession>A0A2P2NJ44</accession>
<sequence length="31" mass="3479">MLSSIGILTSSASKELMLYLLPFVWCCDFPI</sequence>
<evidence type="ECO:0000313" key="1">
    <source>
        <dbReference type="EMBL" id="MBX42522.1"/>
    </source>
</evidence>
<proteinExistence type="predicted"/>
<dbReference type="EMBL" id="GGEC01062038">
    <property type="protein sequence ID" value="MBX42522.1"/>
    <property type="molecule type" value="Transcribed_RNA"/>
</dbReference>
<dbReference type="AlphaFoldDB" id="A0A2P2NJ44"/>